<keyword evidence="2" id="KW-1185">Reference proteome</keyword>
<keyword evidence="1" id="KW-0670">Pyruvate</keyword>
<dbReference type="GO" id="GO:0006099">
    <property type="term" value="P:tricarboxylic acid cycle"/>
    <property type="evidence" value="ECO:0007669"/>
    <property type="project" value="InterPro"/>
</dbReference>
<name>A0A392R949_9FABA</name>
<dbReference type="PANTHER" id="PTHR30523">
    <property type="entry name" value="PHOSPHOENOLPYRUVATE CARBOXYLASE"/>
    <property type="match status" value="1"/>
</dbReference>
<accession>A0A392R949</accession>
<dbReference type="Pfam" id="PF00311">
    <property type="entry name" value="PEPcase"/>
    <property type="match status" value="1"/>
</dbReference>
<evidence type="ECO:0000313" key="2">
    <source>
        <dbReference type="Proteomes" id="UP000265520"/>
    </source>
</evidence>
<dbReference type="InterPro" id="IPR015813">
    <property type="entry name" value="Pyrv/PenolPyrv_kinase-like_dom"/>
</dbReference>
<dbReference type="GO" id="GO:0008964">
    <property type="term" value="F:phosphoenolpyruvate carboxylase activity"/>
    <property type="evidence" value="ECO:0007669"/>
    <property type="project" value="InterPro"/>
</dbReference>
<dbReference type="AlphaFoldDB" id="A0A392R949"/>
<sequence>MQHLLDYNDRPDLGHEDREMVIEDLVREITSIWQTDELRRQKPTPVDEARA</sequence>
<comment type="caution">
    <text evidence="1">The sequence shown here is derived from an EMBL/GenBank/DDBJ whole genome shotgun (WGS) entry which is preliminary data.</text>
</comment>
<dbReference type="InterPro" id="IPR021135">
    <property type="entry name" value="PEP_COase"/>
</dbReference>
<reference evidence="1 2" key="1">
    <citation type="journal article" date="2018" name="Front. Plant Sci.">
        <title>Red Clover (Trifolium pratense) and Zigzag Clover (T. medium) - A Picture of Genomic Similarities and Differences.</title>
        <authorList>
            <person name="Dluhosova J."/>
            <person name="Istvanek J."/>
            <person name="Nedelnik J."/>
            <person name="Repkova J."/>
        </authorList>
    </citation>
    <scope>NUCLEOTIDE SEQUENCE [LARGE SCALE GENOMIC DNA]</scope>
    <source>
        <strain evidence="2">cv. 10/8</strain>
        <tissue evidence="1">Leaf</tissue>
    </source>
</reference>
<feature type="non-terminal residue" evidence="1">
    <location>
        <position position="51"/>
    </location>
</feature>
<dbReference type="EMBL" id="LXQA010197471">
    <property type="protein sequence ID" value="MCI32642.1"/>
    <property type="molecule type" value="Genomic_DNA"/>
</dbReference>
<evidence type="ECO:0000313" key="1">
    <source>
        <dbReference type="EMBL" id="MCI32642.1"/>
    </source>
</evidence>
<proteinExistence type="predicted"/>
<dbReference type="Proteomes" id="UP000265520">
    <property type="component" value="Unassembled WGS sequence"/>
</dbReference>
<organism evidence="1 2">
    <name type="scientific">Trifolium medium</name>
    <dbReference type="NCBI Taxonomy" id="97028"/>
    <lineage>
        <taxon>Eukaryota</taxon>
        <taxon>Viridiplantae</taxon>
        <taxon>Streptophyta</taxon>
        <taxon>Embryophyta</taxon>
        <taxon>Tracheophyta</taxon>
        <taxon>Spermatophyta</taxon>
        <taxon>Magnoliopsida</taxon>
        <taxon>eudicotyledons</taxon>
        <taxon>Gunneridae</taxon>
        <taxon>Pentapetalae</taxon>
        <taxon>rosids</taxon>
        <taxon>fabids</taxon>
        <taxon>Fabales</taxon>
        <taxon>Fabaceae</taxon>
        <taxon>Papilionoideae</taxon>
        <taxon>50 kb inversion clade</taxon>
        <taxon>NPAAA clade</taxon>
        <taxon>Hologalegina</taxon>
        <taxon>IRL clade</taxon>
        <taxon>Trifolieae</taxon>
        <taxon>Trifolium</taxon>
    </lineage>
</organism>
<protein>
    <submittedName>
        <fullName evidence="1">Phosphoenolpyruvate carboxylase 4-like</fullName>
    </submittedName>
</protein>
<dbReference type="GO" id="GO:0005829">
    <property type="term" value="C:cytosol"/>
    <property type="evidence" value="ECO:0007669"/>
    <property type="project" value="TreeGrafter"/>
</dbReference>
<dbReference type="GO" id="GO:0015977">
    <property type="term" value="P:carbon fixation"/>
    <property type="evidence" value="ECO:0007669"/>
    <property type="project" value="InterPro"/>
</dbReference>
<dbReference type="SUPFAM" id="SSF51621">
    <property type="entry name" value="Phosphoenolpyruvate/pyruvate domain"/>
    <property type="match status" value="1"/>
</dbReference>
<dbReference type="PANTHER" id="PTHR30523:SF6">
    <property type="entry name" value="PHOSPHOENOLPYRUVATE CARBOXYLASE"/>
    <property type="match status" value="1"/>
</dbReference>